<evidence type="ECO:0000313" key="3">
    <source>
        <dbReference type="Proteomes" id="UP001596548"/>
    </source>
</evidence>
<keyword evidence="1" id="KW-0812">Transmembrane</keyword>
<evidence type="ECO:0000256" key="1">
    <source>
        <dbReference type="SAM" id="Phobius"/>
    </source>
</evidence>
<reference evidence="3" key="1">
    <citation type="journal article" date="2019" name="Int. J. Syst. Evol. Microbiol.">
        <title>The Global Catalogue of Microorganisms (GCM) 10K type strain sequencing project: providing services to taxonomists for standard genome sequencing and annotation.</title>
        <authorList>
            <consortium name="The Broad Institute Genomics Platform"/>
            <consortium name="The Broad Institute Genome Sequencing Center for Infectious Disease"/>
            <person name="Wu L."/>
            <person name="Ma J."/>
        </authorList>
    </citation>
    <scope>NUCLEOTIDE SEQUENCE [LARGE SCALE GENOMIC DNA]</scope>
    <source>
        <strain evidence="3">XZYJT-10</strain>
    </source>
</reference>
<keyword evidence="1" id="KW-0472">Membrane</keyword>
<dbReference type="RefSeq" id="WP_378972614.1">
    <property type="nucleotide sequence ID" value="NZ_JBHTBJ010000021.1"/>
</dbReference>
<organism evidence="2 3">
    <name type="scientific">Paractinoplanes rhizophilus</name>
    <dbReference type="NCBI Taxonomy" id="1416877"/>
    <lineage>
        <taxon>Bacteria</taxon>
        <taxon>Bacillati</taxon>
        <taxon>Actinomycetota</taxon>
        <taxon>Actinomycetes</taxon>
        <taxon>Micromonosporales</taxon>
        <taxon>Micromonosporaceae</taxon>
        <taxon>Paractinoplanes</taxon>
    </lineage>
</organism>
<protein>
    <submittedName>
        <fullName evidence="2">Uncharacterized protein</fullName>
    </submittedName>
</protein>
<gene>
    <name evidence="2" type="ORF">ACFQS1_24980</name>
</gene>
<keyword evidence="3" id="KW-1185">Reference proteome</keyword>
<feature type="transmembrane region" description="Helical" evidence="1">
    <location>
        <begin position="70"/>
        <end position="93"/>
    </location>
</feature>
<sequence>MRTGVDARAYSDLIARHVAAATGGRTYSEIADEWLVGGRTDDRLARLRETAFMGQSLRGALLGAYQARQITVLVIGFGALCATIGVAFLALAFR</sequence>
<name>A0ABW2HZX8_9ACTN</name>
<keyword evidence="1" id="KW-1133">Transmembrane helix</keyword>
<evidence type="ECO:0000313" key="2">
    <source>
        <dbReference type="EMBL" id="MFC7277259.1"/>
    </source>
</evidence>
<comment type="caution">
    <text evidence="2">The sequence shown here is derived from an EMBL/GenBank/DDBJ whole genome shotgun (WGS) entry which is preliminary data.</text>
</comment>
<accession>A0ABW2HZX8</accession>
<dbReference type="Proteomes" id="UP001596548">
    <property type="component" value="Unassembled WGS sequence"/>
</dbReference>
<proteinExistence type="predicted"/>
<dbReference type="EMBL" id="JBHTBJ010000021">
    <property type="protein sequence ID" value="MFC7277259.1"/>
    <property type="molecule type" value="Genomic_DNA"/>
</dbReference>